<keyword evidence="3" id="KW-0812">Transmembrane</keyword>
<evidence type="ECO:0000313" key="8">
    <source>
        <dbReference type="EMBL" id="MFC0526861.1"/>
    </source>
</evidence>
<dbReference type="EMBL" id="JBHLUH010000004">
    <property type="protein sequence ID" value="MFC0526861.1"/>
    <property type="molecule type" value="Genomic_DNA"/>
</dbReference>
<name>A0ABV6LWU2_9ACTN</name>
<evidence type="ECO:0000256" key="4">
    <source>
        <dbReference type="ARBA" id="ARBA00023157"/>
    </source>
</evidence>
<feature type="chain" id="PRO_5046279508" evidence="6">
    <location>
        <begin position="22"/>
        <end position="185"/>
    </location>
</feature>
<dbReference type="Pfam" id="PF00578">
    <property type="entry name" value="AhpC-TSA"/>
    <property type="match status" value="1"/>
</dbReference>
<keyword evidence="4" id="KW-1015">Disulfide bond</keyword>
<evidence type="ECO:0000256" key="6">
    <source>
        <dbReference type="SAM" id="SignalP"/>
    </source>
</evidence>
<dbReference type="InterPro" id="IPR017937">
    <property type="entry name" value="Thioredoxin_CS"/>
</dbReference>
<keyword evidence="3" id="KW-0735">Signal-anchor</keyword>
<gene>
    <name evidence="8" type="ORF">ACFFIA_04230</name>
</gene>
<protein>
    <submittedName>
        <fullName evidence="8">Redoxin domain-containing protein</fullName>
    </submittedName>
</protein>
<accession>A0ABV6LWU2</accession>
<dbReference type="InterPro" id="IPR000866">
    <property type="entry name" value="AhpC/TSA"/>
</dbReference>
<evidence type="ECO:0000313" key="9">
    <source>
        <dbReference type="Proteomes" id="UP001589867"/>
    </source>
</evidence>
<evidence type="ECO:0000256" key="1">
    <source>
        <dbReference type="ARBA" id="ARBA00004196"/>
    </source>
</evidence>
<sequence length="185" mass="19902">MRFRAPAFVLAALLAVTTLTACGGSTWEDDCAANSAGYIECAADKRPPAPALSGELLDGGRYDLSQDRGQVVVINFWGSWCAPCRAEIDDLEATYEATKGQGVRFIGINIRDDRDRAKAFQDGRVSYPSVLDPSSKLALDFDIPPNTIPATIVLDRQGRIAVVIRSAVQQAEFEPVVARLAAEAS</sequence>
<evidence type="ECO:0000256" key="5">
    <source>
        <dbReference type="ARBA" id="ARBA00023284"/>
    </source>
</evidence>
<evidence type="ECO:0000256" key="2">
    <source>
        <dbReference type="ARBA" id="ARBA00022748"/>
    </source>
</evidence>
<feature type="domain" description="Thioredoxin" evidence="7">
    <location>
        <begin position="43"/>
        <end position="182"/>
    </location>
</feature>
<dbReference type="RefSeq" id="WP_377245502.1">
    <property type="nucleotide sequence ID" value="NZ_JBHLUH010000004.1"/>
</dbReference>
<organism evidence="8 9">
    <name type="scientific">Phytohabitans kaempferiae</name>
    <dbReference type="NCBI Taxonomy" id="1620943"/>
    <lineage>
        <taxon>Bacteria</taxon>
        <taxon>Bacillati</taxon>
        <taxon>Actinomycetota</taxon>
        <taxon>Actinomycetes</taxon>
        <taxon>Micromonosporales</taxon>
        <taxon>Micromonosporaceae</taxon>
    </lineage>
</organism>
<keyword evidence="2" id="KW-0201">Cytochrome c-type biogenesis</keyword>
<comment type="subcellular location">
    <subcellularLocation>
        <location evidence="1">Cell envelope</location>
    </subcellularLocation>
</comment>
<evidence type="ECO:0000259" key="7">
    <source>
        <dbReference type="PROSITE" id="PS51352"/>
    </source>
</evidence>
<dbReference type="PROSITE" id="PS51352">
    <property type="entry name" value="THIOREDOXIN_2"/>
    <property type="match status" value="1"/>
</dbReference>
<comment type="caution">
    <text evidence="8">The sequence shown here is derived from an EMBL/GenBank/DDBJ whole genome shotgun (WGS) entry which is preliminary data.</text>
</comment>
<dbReference type="PANTHER" id="PTHR42852">
    <property type="entry name" value="THIOL:DISULFIDE INTERCHANGE PROTEIN DSBE"/>
    <property type="match status" value="1"/>
</dbReference>
<proteinExistence type="predicted"/>
<keyword evidence="9" id="KW-1185">Reference proteome</keyword>
<dbReference type="InterPro" id="IPR050553">
    <property type="entry name" value="Thioredoxin_ResA/DsbE_sf"/>
</dbReference>
<dbReference type="PANTHER" id="PTHR42852:SF6">
    <property type="entry name" value="THIOL:DISULFIDE INTERCHANGE PROTEIN DSBE"/>
    <property type="match status" value="1"/>
</dbReference>
<dbReference type="PROSITE" id="PS00194">
    <property type="entry name" value="THIOREDOXIN_1"/>
    <property type="match status" value="1"/>
</dbReference>
<dbReference type="Gene3D" id="3.40.30.10">
    <property type="entry name" value="Glutaredoxin"/>
    <property type="match status" value="1"/>
</dbReference>
<dbReference type="PROSITE" id="PS51257">
    <property type="entry name" value="PROKAR_LIPOPROTEIN"/>
    <property type="match status" value="1"/>
</dbReference>
<dbReference type="InterPro" id="IPR013766">
    <property type="entry name" value="Thioredoxin_domain"/>
</dbReference>
<dbReference type="SUPFAM" id="SSF52833">
    <property type="entry name" value="Thioredoxin-like"/>
    <property type="match status" value="1"/>
</dbReference>
<feature type="signal peptide" evidence="6">
    <location>
        <begin position="1"/>
        <end position="21"/>
    </location>
</feature>
<dbReference type="Proteomes" id="UP001589867">
    <property type="component" value="Unassembled WGS sequence"/>
</dbReference>
<keyword evidence="5" id="KW-0676">Redox-active center</keyword>
<dbReference type="CDD" id="cd02966">
    <property type="entry name" value="TlpA_like_family"/>
    <property type="match status" value="1"/>
</dbReference>
<keyword evidence="6" id="KW-0732">Signal</keyword>
<reference evidence="8 9" key="1">
    <citation type="submission" date="2024-09" db="EMBL/GenBank/DDBJ databases">
        <authorList>
            <person name="Sun Q."/>
            <person name="Mori K."/>
        </authorList>
    </citation>
    <scope>NUCLEOTIDE SEQUENCE [LARGE SCALE GENOMIC DNA]</scope>
    <source>
        <strain evidence="8 9">TBRC 3947</strain>
    </source>
</reference>
<dbReference type="InterPro" id="IPR036249">
    <property type="entry name" value="Thioredoxin-like_sf"/>
</dbReference>
<evidence type="ECO:0000256" key="3">
    <source>
        <dbReference type="ARBA" id="ARBA00022968"/>
    </source>
</evidence>